<evidence type="ECO:0008006" key="2">
    <source>
        <dbReference type="Google" id="ProtNLM"/>
    </source>
</evidence>
<proteinExistence type="predicted"/>
<dbReference type="GO" id="GO:0019867">
    <property type="term" value="C:outer membrane"/>
    <property type="evidence" value="ECO:0007669"/>
    <property type="project" value="InterPro"/>
</dbReference>
<gene>
    <name evidence="1" type="ORF">MNBD_GAMMA21-1510</name>
</gene>
<protein>
    <recommendedName>
        <fullName evidence="2">Starvation lipoprotein Slp paralog</fullName>
    </recommendedName>
</protein>
<dbReference type="PANTHER" id="PTHR37530:SF1">
    <property type="entry name" value="OUTER MEMBRANE PROTEIN SLP"/>
    <property type="match status" value="1"/>
</dbReference>
<dbReference type="PROSITE" id="PS51257">
    <property type="entry name" value="PROKAR_LIPOPROTEIN"/>
    <property type="match status" value="1"/>
</dbReference>
<dbReference type="EMBL" id="UOFR01000034">
    <property type="protein sequence ID" value="VAW95658.1"/>
    <property type="molecule type" value="Genomic_DNA"/>
</dbReference>
<dbReference type="Pfam" id="PF03843">
    <property type="entry name" value="Slp"/>
    <property type="match status" value="1"/>
</dbReference>
<accession>A0A3B0ZQB0</accession>
<dbReference type="PANTHER" id="PTHR37530">
    <property type="entry name" value="OUTER MEMBRANE PROTEIN SLP"/>
    <property type="match status" value="1"/>
</dbReference>
<sequence length="177" mass="20172">MKIILSILGLGSTLLVGCSAKPVLPVAEPNPPVAAVQQDINAHKDIAITWGGVILETNNADEQSKVLIISKRLESSTRPIEGDQTLGRFIAIIDGFLDPAIYSKDREMSVYGTIIGQEIRKVDDYEYTYPVVQVSEHKLWEVRVEYYNNGYYDNYWYGPYYRPYPYHHRSHNSGHKH</sequence>
<dbReference type="InterPro" id="IPR004658">
    <property type="entry name" value="OMP_Slp"/>
</dbReference>
<reference evidence="1" key="1">
    <citation type="submission" date="2018-06" db="EMBL/GenBank/DDBJ databases">
        <authorList>
            <person name="Zhirakovskaya E."/>
        </authorList>
    </citation>
    <scope>NUCLEOTIDE SEQUENCE</scope>
</reference>
<dbReference type="AlphaFoldDB" id="A0A3B0ZQB0"/>
<dbReference type="PIRSF" id="PIRSF004982">
    <property type="entry name" value="SlP"/>
    <property type="match status" value="1"/>
</dbReference>
<organism evidence="1">
    <name type="scientific">hydrothermal vent metagenome</name>
    <dbReference type="NCBI Taxonomy" id="652676"/>
    <lineage>
        <taxon>unclassified sequences</taxon>
        <taxon>metagenomes</taxon>
        <taxon>ecological metagenomes</taxon>
    </lineage>
</organism>
<name>A0A3B0ZQB0_9ZZZZ</name>
<evidence type="ECO:0000313" key="1">
    <source>
        <dbReference type="EMBL" id="VAW95658.1"/>
    </source>
</evidence>